<dbReference type="Proteomes" id="UP000026960">
    <property type="component" value="Chromosome 4"/>
</dbReference>
<dbReference type="EnsemblPlants" id="OBART04G11570.1">
    <property type="protein sequence ID" value="OBART04G11570.1"/>
    <property type="gene ID" value="OBART04G11570"/>
</dbReference>
<dbReference type="HOGENOM" id="CLU_2267871_0_0_1"/>
<organism evidence="1">
    <name type="scientific">Oryza barthii</name>
    <dbReference type="NCBI Taxonomy" id="65489"/>
    <lineage>
        <taxon>Eukaryota</taxon>
        <taxon>Viridiplantae</taxon>
        <taxon>Streptophyta</taxon>
        <taxon>Embryophyta</taxon>
        <taxon>Tracheophyta</taxon>
        <taxon>Spermatophyta</taxon>
        <taxon>Magnoliopsida</taxon>
        <taxon>Liliopsida</taxon>
        <taxon>Poales</taxon>
        <taxon>Poaceae</taxon>
        <taxon>BOP clade</taxon>
        <taxon>Oryzoideae</taxon>
        <taxon>Oryzeae</taxon>
        <taxon>Oryzinae</taxon>
        <taxon>Oryza</taxon>
    </lineage>
</organism>
<sequence>MEYNGTNGVQWNKFVMPSIEYNVRAENYMCHISYFIFILKQMECNVRAENYIYTIVRKLDEMESLKWVCPWTLIHYRGCHGSKRRATFSPVPPQISTMGLALP</sequence>
<evidence type="ECO:0000313" key="2">
    <source>
        <dbReference type="Proteomes" id="UP000026960"/>
    </source>
</evidence>
<dbReference type="Gramene" id="OBART04G11570.1">
    <property type="protein sequence ID" value="OBART04G11570.1"/>
    <property type="gene ID" value="OBART04G11570"/>
</dbReference>
<dbReference type="AlphaFoldDB" id="A0A0D3FVI7"/>
<name>A0A0D3FVI7_9ORYZ</name>
<reference evidence="1" key="2">
    <citation type="submission" date="2015-03" db="UniProtKB">
        <authorList>
            <consortium name="EnsemblPlants"/>
        </authorList>
    </citation>
    <scope>IDENTIFICATION</scope>
</reference>
<accession>A0A0D3FVI7</accession>
<evidence type="ECO:0000313" key="1">
    <source>
        <dbReference type="EnsemblPlants" id="OBART04G11570.1"/>
    </source>
</evidence>
<protein>
    <submittedName>
        <fullName evidence="1">Uncharacterized protein</fullName>
    </submittedName>
</protein>
<dbReference type="PaxDb" id="65489-OBART04G11570.1"/>
<reference evidence="1" key="1">
    <citation type="journal article" date="2009" name="Rice">
        <title>De Novo Next Generation Sequencing of Plant Genomes.</title>
        <authorList>
            <person name="Rounsley S."/>
            <person name="Marri P.R."/>
            <person name="Yu Y."/>
            <person name="He R."/>
            <person name="Sisneros N."/>
            <person name="Goicoechea J.L."/>
            <person name="Lee S.J."/>
            <person name="Angelova A."/>
            <person name="Kudrna D."/>
            <person name="Luo M."/>
            <person name="Affourtit J."/>
            <person name="Desany B."/>
            <person name="Knight J."/>
            <person name="Niazi F."/>
            <person name="Egholm M."/>
            <person name="Wing R.A."/>
        </authorList>
    </citation>
    <scope>NUCLEOTIDE SEQUENCE [LARGE SCALE GENOMIC DNA]</scope>
    <source>
        <strain evidence="1">cv. IRGC 105608</strain>
    </source>
</reference>
<keyword evidence="2" id="KW-1185">Reference proteome</keyword>
<proteinExistence type="predicted"/>